<proteinExistence type="predicted"/>
<sequence length="77" mass="8753">MLVGIAACCRRGTRFVAGESPEIRCVCCNARASSLLPCPITHRHKHPTIAKHRRRQASLHQLRDRRGLSVRGGKRWR</sequence>
<evidence type="ECO:0000313" key="2">
    <source>
        <dbReference type="EMBL" id="KAF5842207.1"/>
    </source>
</evidence>
<organism evidence="2 3">
    <name type="scientific">Dunaliella salina</name>
    <name type="common">Green alga</name>
    <name type="synonym">Protococcus salinus</name>
    <dbReference type="NCBI Taxonomy" id="3046"/>
    <lineage>
        <taxon>Eukaryota</taxon>
        <taxon>Viridiplantae</taxon>
        <taxon>Chlorophyta</taxon>
        <taxon>core chlorophytes</taxon>
        <taxon>Chlorophyceae</taxon>
        <taxon>CS clade</taxon>
        <taxon>Chlamydomonadales</taxon>
        <taxon>Dunaliellaceae</taxon>
        <taxon>Dunaliella</taxon>
    </lineage>
</organism>
<evidence type="ECO:0000256" key="1">
    <source>
        <dbReference type="SAM" id="MobiDB-lite"/>
    </source>
</evidence>
<gene>
    <name evidence="2" type="ORF">DUNSADRAFT_8607</name>
</gene>
<reference evidence="2" key="1">
    <citation type="submission" date="2017-08" db="EMBL/GenBank/DDBJ databases">
        <authorList>
            <person name="Polle J.E."/>
            <person name="Barry K."/>
            <person name="Cushman J."/>
            <person name="Schmutz J."/>
            <person name="Tran D."/>
            <person name="Hathwaick L.T."/>
            <person name="Yim W.C."/>
            <person name="Jenkins J."/>
            <person name="Mckie-Krisberg Z.M."/>
            <person name="Prochnik S."/>
            <person name="Lindquist E."/>
            <person name="Dockter R.B."/>
            <person name="Adam C."/>
            <person name="Molina H."/>
            <person name="Bunkerborg J."/>
            <person name="Jin E."/>
            <person name="Buchheim M."/>
            <person name="Magnuson J."/>
        </authorList>
    </citation>
    <scope>NUCLEOTIDE SEQUENCE</scope>
    <source>
        <strain evidence="2">CCAP 19/18</strain>
    </source>
</reference>
<evidence type="ECO:0008006" key="4">
    <source>
        <dbReference type="Google" id="ProtNLM"/>
    </source>
</evidence>
<dbReference type="EMBL" id="MU069466">
    <property type="protein sequence ID" value="KAF5842207.1"/>
    <property type="molecule type" value="Genomic_DNA"/>
</dbReference>
<name>A0ABQ7H5S8_DUNSA</name>
<feature type="compositionally biased region" description="Basic residues" evidence="1">
    <location>
        <begin position="46"/>
        <end position="57"/>
    </location>
</feature>
<comment type="caution">
    <text evidence="2">The sequence shown here is derived from an EMBL/GenBank/DDBJ whole genome shotgun (WGS) entry which is preliminary data.</text>
</comment>
<protein>
    <recommendedName>
        <fullName evidence="4">Encoded protein</fullName>
    </recommendedName>
</protein>
<keyword evidence="3" id="KW-1185">Reference proteome</keyword>
<accession>A0ABQ7H5S8</accession>
<feature type="region of interest" description="Disordered" evidence="1">
    <location>
        <begin position="46"/>
        <end position="77"/>
    </location>
</feature>
<dbReference type="Proteomes" id="UP000815325">
    <property type="component" value="Unassembled WGS sequence"/>
</dbReference>
<evidence type="ECO:0000313" key="3">
    <source>
        <dbReference type="Proteomes" id="UP000815325"/>
    </source>
</evidence>